<evidence type="ECO:0000313" key="9">
    <source>
        <dbReference type="Proteomes" id="UP001648503"/>
    </source>
</evidence>
<comment type="similarity">
    <text evidence="5">Belongs to the peptidase M24A family. Methionine aminopeptidase type 1 subfamily.</text>
</comment>
<dbReference type="SUPFAM" id="SSF55920">
    <property type="entry name" value="Creatinase/aminopeptidase"/>
    <property type="match status" value="1"/>
</dbReference>
<evidence type="ECO:0000259" key="7">
    <source>
        <dbReference type="Pfam" id="PF00557"/>
    </source>
</evidence>
<organism evidence="8 9">
    <name type="scientific">Batrachochytrium salamandrivorans</name>
    <dbReference type="NCBI Taxonomy" id="1357716"/>
    <lineage>
        <taxon>Eukaryota</taxon>
        <taxon>Fungi</taxon>
        <taxon>Fungi incertae sedis</taxon>
        <taxon>Chytridiomycota</taxon>
        <taxon>Chytridiomycota incertae sedis</taxon>
        <taxon>Chytridiomycetes</taxon>
        <taxon>Rhizophydiales</taxon>
        <taxon>Rhizophydiales incertae sedis</taxon>
        <taxon>Batrachochytrium</taxon>
    </lineage>
</organism>
<evidence type="ECO:0000256" key="4">
    <source>
        <dbReference type="ARBA" id="ARBA00022801"/>
    </source>
</evidence>
<gene>
    <name evidence="8" type="ORF">BASA50_000782</name>
</gene>
<evidence type="ECO:0000256" key="2">
    <source>
        <dbReference type="ARBA" id="ARBA00022670"/>
    </source>
</evidence>
<name>A0ABQ8ESW8_9FUNG</name>
<evidence type="ECO:0000313" key="8">
    <source>
        <dbReference type="EMBL" id="KAH6586077.1"/>
    </source>
</evidence>
<keyword evidence="1 5" id="KW-0031">Aminopeptidase</keyword>
<dbReference type="PROSITE" id="PS00680">
    <property type="entry name" value="MAP_1"/>
    <property type="match status" value="1"/>
</dbReference>
<dbReference type="InterPro" id="IPR001714">
    <property type="entry name" value="Pept_M24_MAP"/>
</dbReference>
<dbReference type="EMBL" id="JAFCIX010000576">
    <property type="protein sequence ID" value="KAH6586077.1"/>
    <property type="molecule type" value="Genomic_DNA"/>
</dbReference>
<keyword evidence="3 5" id="KW-0479">Metal-binding</keyword>
<dbReference type="HAMAP" id="MF_01974">
    <property type="entry name" value="MetAP_1"/>
    <property type="match status" value="1"/>
</dbReference>
<dbReference type="InterPro" id="IPR002467">
    <property type="entry name" value="Pept_M24A_MAP1"/>
</dbReference>
<dbReference type="PANTHER" id="PTHR43330:SF8">
    <property type="entry name" value="METHIONINE AMINOPEPTIDASE 1D, MITOCHONDRIAL"/>
    <property type="match status" value="1"/>
</dbReference>
<feature type="binding site" evidence="5">
    <location>
        <position position="194"/>
    </location>
    <ligand>
        <name>substrate</name>
    </ligand>
</feature>
<evidence type="ECO:0000256" key="6">
    <source>
        <dbReference type="RuleBase" id="RU003653"/>
    </source>
</evidence>
<comment type="caution">
    <text evidence="8">The sequence shown here is derived from an EMBL/GenBank/DDBJ whole genome shotgun (WGS) entry which is preliminary data.</text>
</comment>
<evidence type="ECO:0000256" key="1">
    <source>
        <dbReference type="ARBA" id="ARBA00022438"/>
    </source>
</evidence>
<keyword evidence="9" id="KW-1185">Reference proteome</keyword>
<dbReference type="NCBIfam" id="TIGR00500">
    <property type="entry name" value="met_pdase_I"/>
    <property type="match status" value="1"/>
</dbReference>
<reference evidence="8 9" key="1">
    <citation type="submission" date="2021-02" db="EMBL/GenBank/DDBJ databases">
        <title>Variation within the Batrachochytrium salamandrivorans European outbreak.</title>
        <authorList>
            <person name="Kelly M."/>
            <person name="Pasmans F."/>
            <person name="Shea T.P."/>
            <person name="Munoz J.F."/>
            <person name="Carranza S."/>
            <person name="Cuomo C.A."/>
            <person name="Martel A."/>
        </authorList>
    </citation>
    <scope>NUCLEOTIDE SEQUENCE [LARGE SCALE GENOMIC DNA]</scope>
    <source>
        <strain evidence="8 9">AMFP18/2</strain>
    </source>
</reference>
<feature type="binding site" evidence="5">
    <location>
        <position position="222"/>
    </location>
    <ligand>
        <name>a divalent metal cation</name>
        <dbReference type="ChEBI" id="CHEBI:60240"/>
        <label>1</label>
    </ligand>
</feature>
<dbReference type="Pfam" id="PF00557">
    <property type="entry name" value="Peptidase_M24"/>
    <property type="match status" value="1"/>
</dbReference>
<feature type="binding site" evidence="5">
    <location>
        <position position="222"/>
    </location>
    <ligand>
        <name>a divalent metal cation</name>
        <dbReference type="ChEBI" id="CHEBI:60240"/>
        <label>2</label>
        <note>catalytic</note>
    </ligand>
</feature>
<dbReference type="CDD" id="cd01086">
    <property type="entry name" value="MetAP1"/>
    <property type="match status" value="1"/>
</dbReference>
<evidence type="ECO:0000256" key="5">
    <source>
        <dbReference type="HAMAP-Rule" id="MF_03174"/>
    </source>
</evidence>
<feature type="binding site" evidence="5">
    <location>
        <position position="292"/>
    </location>
    <ligand>
        <name>substrate</name>
    </ligand>
</feature>
<feature type="binding site" evidence="5">
    <location>
        <position position="285"/>
    </location>
    <ligand>
        <name>a divalent metal cation</name>
        <dbReference type="ChEBI" id="CHEBI:60240"/>
        <label>2</label>
        <note>catalytic</note>
    </ligand>
</feature>
<dbReference type="EC" id="3.4.11.18" evidence="6"/>
<protein>
    <recommendedName>
        <fullName evidence="6">Methionine aminopeptidase</fullName>
        <ecNumber evidence="6">3.4.11.18</ecNumber>
    </recommendedName>
</protein>
<proteinExistence type="inferred from homology"/>
<comment type="cofactor">
    <cofactor evidence="5">
        <name>Co(2+)</name>
        <dbReference type="ChEBI" id="CHEBI:48828"/>
    </cofactor>
    <cofactor evidence="5">
        <name>Zn(2+)</name>
        <dbReference type="ChEBI" id="CHEBI:29105"/>
    </cofactor>
    <cofactor evidence="5">
        <name>Mn(2+)</name>
        <dbReference type="ChEBI" id="CHEBI:29035"/>
    </cofactor>
    <cofactor evidence="5">
        <name>Fe(2+)</name>
        <dbReference type="ChEBI" id="CHEBI:29033"/>
    </cofactor>
    <text evidence="5">Binds 2 divalent metal cations per subunit. Has a high-affinity and a low affinity metal-binding site. The true nature of the physiological cofactor is under debate. The enzyme is active with cobalt, zinc, manganese or divalent iron ions. Most likely, methionine aminopeptidases function as mononuclear Fe(2+)-metalloproteases under physiological conditions, and the catalytically relevant metal-binding site has been assigned to the histidine-containing high-affinity site.</text>
</comment>
<dbReference type="Proteomes" id="UP001648503">
    <property type="component" value="Unassembled WGS sequence"/>
</dbReference>
<comment type="function">
    <text evidence="6">Cotranslationally removes the N-terminal methionine from nascent proteins. The N-terminal methionine is often cleaved when the second residue in the primary sequence is small and uncharged (Met-Ala-, Cys, Gly, Pro, Ser, Thr, or Val).</text>
</comment>
<keyword evidence="4 5" id="KW-0378">Hydrolase</keyword>
<sequence>MLPSGLVRQSSSNLLTQLHSHLKQQQRHFYFSPCLSMSLGRRAVRLLPAADRLKRFGNYNLLLPTNDVLLGETLQMSLLQVPVGIQRPEYDFTTGKPLVVLQQPHINSEAEIVGMRAAGKLARQVLADAAAMAVAGISTLDIDAAAHFTAMPYDSIEFVPVHQNIIASGAYPSPLGYLNFPRSVCTSINNVICHGIPDSRILQSGDIINIDVTVYLNGFHGDTSTSILIGEVDDAGRALVAATKEALDAGIAACGPGVPFREIGASISKVARAHGYSVNKDFCGHGIGRQFHQPPFVLHYENHDTEIMEPGMTFTVEPILCQGSGNYIKWPDAWTVVTLDGGRAAQFEHTVLVSDHAVEILT</sequence>
<feature type="domain" description="Peptidase M24" evidence="7">
    <location>
        <begin position="114"/>
        <end position="354"/>
    </location>
</feature>
<dbReference type="InterPro" id="IPR036005">
    <property type="entry name" value="Creatinase/aminopeptidase-like"/>
</dbReference>
<dbReference type="Gene3D" id="3.90.230.10">
    <property type="entry name" value="Creatinase/methionine aminopeptidase superfamily"/>
    <property type="match status" value="1"/>
</dbReference>
<keyword evidence="2 5" id="KW-0645">Protease</keyword>
<comment type="catalytic activity">
    <reaction evidence="5 6">
        <text>Release of N-terminal amino acids, preferentially methionine, from peptides and arylamides.</text>
        <dbReference type="EC" id="3.4.11.18"/>
    </reaction>
</comment>
<feature type="binding site" evidence="5">
    <location>
        <position position="317"/>
    </location>
    <ligand>
        <name>a divalent metal cation</name>
        <dbReference type="ChEBI" id="CHEBI:60240"/>
        <label>2</label>
        <note>catalytic</note>
    </ligand>
</feature>
<dbReference type="PRINTS" id="PR00599">
    <property type="entry name" value="MAPEPTIDASE"/>
</dbReference>
<accession>A0ABQ8ESW8</accession>
<feature type="binding site" evidence="5">
    <location>
        <position position="348"/>
    </location>
    <ligand>
        <name>a divalent metal cation</name>
        <dbReference type="ChEBI" id="CHEBI:60240"/>
        <label>1</label>
    </ligand>
</feature>
<dbReference type="InterPro" id="IPR000994">
    <property type="entry name" value="Pept_M24"/>
</dbReference>
<dbReference type="PANTHER" id="PTHR43330">
    <property type="entry name" value="METHIONINE AMINOPEPTIDASE"/>
    <property type="match status" value="1"/>
</dbReference>
<feature type="binding site" evidence="5">
    <location>
        <position position="211"/>
    </location>
    <ligand>
        <name>a divalent metal cation</name>
        <dbReference type="ChEBI" id="CHEBI:60240"/>
        <label>1</label>
    </ligand>
</feature>
<feature type="binding site" evidence="5">
    <location>
        <position position="348"/>
    </location>
    <ligand>
        <name>a divalent metal cation</name>
        <dbReference type="ChEBI" id="CHEBI:60240"/>
        <label>2</label>
        <note>catalytic</note>
    </ligand>
</feature>
<evidence type="ECO:0000256" key="3">
    <source>
        <dbReference type="ARBA" id="ARBA00022723"/>
    </source>
</evidence>